<dbReference type="Proteomes" id="UP001165308">
    <property type="component" value="Unassembled WGS sequence"/>
</dbReference>
<feature type="transmembrane region" description="Helical" evidence="8">
    <location>
        <begin position="179"/>
        <end position="199"/>
    </location>
</feature>
<dbReference type="PANTHER" id="PTHR11384:SF59">
    <property type="entry name" value="LYSOSOMAL COBALAMIN TRANSPORTER ABCD4"/>
    <property type="match status" value="1"/>
</dbReference>
<feature type="transmembrane region" description="Helical" evidence="8">
    <location>
        <begin position="271"/>
        <end position="299"/>
    </location>
</feature>
<dbReference type="Gene3D" id="1.20.1560.10">
    <property type="entry name" value="ABC transporter type 1, transmembrane domain"/>
    <property type="match status" value="1"/>
</dbReference>
<dbReference type="Gene3D" id="3.40.50.300">
    <property type="entry name" value="P-loop containing nucleotide triphosphate hydrolases"/>
    <property type="match status" value="1"/>
</dbReference>
<dbReference type="InterPro" id="IPR027417">
    <property type="entry name" value="P-loop_NTPase"/>
</dbReference>
<dbReference type="PROSITE" id="PS00211">
    <property type="entry name" value="ABC_TRANSPORTER_1"/>
    <property type="match status" value="1"/>
</dbReference>
<evidence type="ECO:0000313" key="11">
    <source>
        <dbReference type="EMBL" id="MCL7931386.1"/>
    </source>
</evidence>
<evidence type="ECO:0000256" key="8">
    <source>
        <dbReference type="SAM" id="Phobius"/>
    </source>
</evidence>
<protein>
    <submittedName>
        <fullName evidence="11">ABC transporter ATP-binding protein/permease</fullName>
    </submittedName>
</protein>
<dbReference type="SMART" id="SM00382">
    <property type="entry name" value="AAA"/>
    <property type="match status" value="1"/>
</dbReference>
<keyword evidence="2" id="KW-0813">Transport</keyword>
<sequence length="564" mass="64162">MQVLQNFWCLTRSYWVGRRAWPQLSLLAVVLVTSLSSVWFSVKINQWNGDFFNALQALDGETIYPLLLQFTVLVAAYVVVMVYADYLQKKVAINWREWMTREYASRWLSDRHTHYQLQMQHQEPDNPDQRIAADIRLLTEDSLKLLVSFLRSVLTLFSFLGILWQFSTSFEFVWLGVDWAIPGYLVWVCLIYTLAGTWITHRIGNQLQSLNYQQERNEANFRHLLMQQRESSEAIAAQQGEDCERNRLNDSFKHVVHNWYGLMHREKNLSFFTIAYSQVTLLAPIFFALPAFLAGSILLGGLMQVRQAFGQVAGALGWFIYAYEDLASWSATVERLTRFTQNMDRLAPMPATAAADEGLSAAMQLNKADQTPLLHLPQIQLAQSDFLLVEGASGLGKSTLLQALAGHWPNFVGQLSRNDNLFWVPQNLYLPSLSLKELLCYPQPASAVSDADSVRALKQVGLGALEMELEHQTDWRLRLSGGEQQRIMWARVLLNRPRIALMDETTSALDTPSAVELISKVRAACPSMILVLISHQTDHAVGAQYHLFFRSGQPAQGFLKEQEV</sequence>
<evidence type="ECO:0000256" key="2">
    <source>
        <dbReference type="ARBA" id="ARBA00022448"/>
    </source>
</evidence>
<evidence type="ECO:0000256" key="1">
    <source>
        <dbReference type="ARBA" id="ARBA00004651"/>
    </source>
</evidence>
<dbReference type="InterPro" id="IPR050835">
    <property type="entry name" value="ABC_transporter_sub-D"/>
</dbReference>
<feature type="domain" description="ABC transmembrane type-1" evidence="10">
    <location>
        <begin position="28"/>
        <end position="328"/>
    </location>
</feature>
<dbReference type="Pfam" id="PF06472">
    <property type="entry name" value="ABC_membrane_2"/>
    <property type="match status" value="1"/>
</dbReference>
<comment type="subcellular location">
    <subcellularLocation>
        <location evidence="1">Cell membrane</location>
        <topology evidence="1">Multi-pass membrane protein</topology>
    </subcellularLocation>
</comment>
<keyword evidence="12" id="KW-1185">Reference proteome</keyword>
<accession>A0ABT0SUS2</accession>
<dbReference type="InterPro" id="IPR011527">
    <property type="entry name" value="ABC1_TM_dom"/>
</dbReference>
<name>A0ABT0SUS2_9GAMM</name>
<dbReference type="GO" id="GO:0005524">
    <property type="term" value="F:ATP binding"/>
    <property type="evidence" value="ECO:0007669"/>
    <property type="project" value="UniProtKB-KW"/>
</dbReference>
<gene>
    <name evidence="11" type="ORF">M8006_15610</name>
</gene>
<feature type="domain" description="ABC transporter" evidence="9">
    <location>
        <begin position="354"/>
        <end position="564"/>
    </location>
</feature>
<evidence type="ECO:0000313" key="12">
    <source>
        <dbReference type="Proteomes" id="UP001165308"/>
    </source>
</evidence>
<dbReference type="PANTHER" id="PTHR11384">
    <property type="entry name" value="ATP-BINDING CASSETTE, SUB-FAMILY D MEMBER"/>
    <property type="match status" value="1"/>
</dbReference>
<organism evidence="11 12">
    <name type="scientific">Halomonas llamarensis</name>
    <dbReference type="NCBI Taxonomy" id="2945104"/>
    <lineage>
        <taxon>Bacteria</taxon>
        <taxon>Pseudomonadati</taxon>
        <taxon>Pseudomonadota</taxon>
        <taxon>Gammaproteobacteria</taxon>
        <taxon>Oceanospirillales</taxon>
        <taxon>Halomonadaceae</taxon>
        <taxon>Halomonas</taxon>
    </lineage>
</organism>
<keyword evidence="7 8" id="KW-0472">Membrane</keyword>
<evidence type="ECO:0000259" key="10">
    <source>
        <dbReference type="PROSITE" id="PS50929"/>
    </source>
</evidence>
<comment type="caution">
    <text evidence="11">The sequence shown here is derived from an EMBL/GenBank/DDBJ whole genome shotgun (WGS) entry which is preliminary data.</text>
</comment>
<evidence type="ECO:0000259" key="9">
    <source>
        <dbReference type="PROSITE" id="PS50893"/>
    </source>
</evidence>
<dbReference type="InterPro" id="IPR003593">
    <property type="entry name" value="AAA+_ATPase"/>
</dbReference>
<proteinExistence type="predicted"/>
<evidence type="ECO:0000256" key="6">
    <source>
        <dbReference type="ARBA" id="ARBA00022989"/>
    </source>
</evidence>
<evidence type="ECO:0000256" key="7">
    <source>
        <dbReference type="ARBA" id="ARBA00023136"/>
    </source>
</evidence>
<dbReference type="PROSITE" id="PS50929">
    <property type="entry name" value="ABC_TM1F"/>
    <property type="match status" value="1"/>
</dbReference>
<evidence type="ECO:0000256" key="3">
    <source>
        <dbReference type="ARBA" id="ARBA00022692"/>
    </source>
</evidence>
<dbReference type="SUPFAM" id="SSF90123">
    <property type="entry name" value="ABC transporter transmembrane region"/>
    <property type="match status" value="1"/>
</dbReference>
<reference evidence="11" key="1">
    <citation type="submission" date="2022-05" db="EMBL/GenBank/DDBJ databases">
        <title>Halomonas geminus sp. nov. and Halomonas llamarensis sp. nov. isolated from high-altitude salars of the Atacama Desert.</title>
        <authorList>
            <person name="Hintersatz C."/>
            <person name="Rojas L.A."/>
            <person name="Wei T.-S."/>
            <person name="Kutschke S."/>
            <person name="Lehmann F."/>
            <person name="Jain R."/>
            <person name="Pollmann K."/>
        </authorList>
    </citation>
    <scope>NUCLEOTIDE SEQUENCE</scope>
    <source>
        <strain evidence="11">ATCHA</strain>
    </source>
</reference>
<dbReference type="InterPro" id="IPR036640">
    <property type="entry name" value="ABC1_TM_sf"/>
</dbReference>
<feature type="transmembrane region" description="Helical" evidence="8">
    <location>
        <begin position="62"/>
        <end position="84"/>
    </location>
</feature>
<dbReference type="RefSeq" id="WP_250083793.1">
    <property type="nucleotide sequence ID" value="NZ_JAMJPJ010000037.1"/>
</dbReference>
<dbReference type="Pfam" id="PF00005">
    <property type="entry name" value="ABC_tran"/>
    <property type="match status" value="1"/>
</dbReference>
<dbReference type="InterPro" id="IPR017871">
    <property type="entry name" value="ABC_transporter-like_CS"/>
</dbReference>
<keyword evidence="5 11" id="KW-0067">ATP-binding</keyword>
<dbReference type="SUPFAM" id="SSF52540">
    <property type="entry name" value="P-loop containing nucleoside triphosphate hydrolases"/>
    <property type="match status" value="1"/>
</dbReference>
<dbReference type="EMBL" id="JAMJPJ010000037">
    <property type="protein sequence ID" value="MCL7931386.1"/>
    <property type="molecule type" value="Genomic_DNA"/>
</dbReference>
<evidence type="ECO:0000256" key="4">
    <source>
        <dbReference type="ARBA" id="ARBA00022741"/>
    </source>
</evidence>
<keyword evidence="6 8" id="KW-1133">Transmembrane helix</keyword>
<dbReference type="PROSITE" id="PS50893">
    <property type="entry name" value="ABC_TRANSPORTER_2"/>
    <property type="match status" value="1"/>
</dbReference>
<feature type="transmembrane region" description="Helical" evidence="8">
    <location>
        <begin position="21"/>
        <end position="42"/>
    </location>
</feature>
<feature type="transmembrane region" description="Helical" evidence="8">
    <location>
        <begin position="145"/>
        <end position="167"/>
    </location>
</feature>
<keyword evidence="4" id="KW-0547">Nucleotide-binding</keyword>
<dbReference type="InterPro" id="IPR003439">
    <property type="entry name" value="ABC_transporter-like_ATP-bd"/>
</dbReference>
<evidence type="ECO:0000256" key="5">
    <source>
        <dbReference type="ARBA" id="ARBA00022840"/>
    </source>
</evidence>
<keyword evidence="3 8" id="KW-0812">Transmembrane</keyword>